<dbReference type="Gene3D" id="3.20.20.70">
    <property type="entry name" value="Aldolase class I"/>
    <property type="match status" value="1"/>
</dbReference>
<sequence>MKKSWKYTVGLFAISYWLLVNPAYALPEIKSTFPRTANYFLHWTISDQEAQELSKFDLLILDAEAQERSRPQLQELRKLNPNIIILAYVPAGEIRRDVSSLAQIAPLRYKLGTSVPDVWYLKDAAGERRSFWPGTWIVNITGEWNEYLPQFVAQNILNTGLWDGVFYDNAWDEIVHFARGVPDVNGDGAQDDAQEANKKWQAGLRAIFANTAALVPDKFVMQNDGVIYAPSVHGVLLENFPRKGWSRYTQDIKTIRTRALQPAIPILNATTFNTGARDDFRAMRFGLASALASDAFYSFDFGDQDHGQTWFYDEYGVFLGEAIGPSPYPLPRGEGDRRSGEGIVRRDFEKGIVLVNPTEKARTLTLPIEVEKIRGTQDLKINNGTITREILVDANDGLIVLRPLQTISGAPFENGVFARVFSAKGGSASGGNIFEATRVGFFAYDRTERSGVIIASTDMDGDEKVEKIRKGDRGEMTVQFESGKRTIFLPFGQNWKSGISVALGDTTGDGVKEIIVGSAGQVRVYRADGTLLVPPFFPFGPQYKGAVNVAVGDLNGNGDTEIVVGVGVGGPQVRIFNSKGKLLSGGFFAYDPRFRGGVQVSVGDIDNDGKAEIVTGPGPGGGPQVRVFSARGGSASGGDGSPPGFAVLGSFFAFDKASRAGATPIVTDIDGDGKNEIVVVTKEIL</sequence>
<accession>A0A1F7UVH6</accession>
<protein>
    <submittedName>
        <fullName evidence="2">Uncharacterized protein</fullName>
    </submittedName>
</protein>
<dbReference type="STRING" id="1802401.A3B21_04700"/>
<evidence type="ECO:0000313" key="3">
    <source>
        <dbReference type="Proteomes" id="UP000176897"/>
    </source>
</evidence>
<dbReference type="EMBL" id="MGEJ01000003">
    <property type="protein sequence ID" value="OGL81718.1"/>
    <property type="molecule type" value="Genomic_DNA"/>
</dbReference>
<gene>
    <name evidence="2" type="ORF">A3B21_04700</name>
</gene>
<dbReference type="InterPro" id="IPR029455">
    <property type="entry name" value="GHL15"/>
</dbReference>
<dbReference type="Proteomes" id="UP000176897">
    <property type="component" value="Unassembled WGS sequence"/>
</dbReference>
<dbReference type="Gene3D" id="2.130.10.130">
    <property type="entry name" value="Integrin alpha, N-terminal"/>
    <property type="match status" value="1"/>
</dbReference>
<evidence type="ECO:0000256" key="1">
    <source>
        <dbReference type="ARBA" id="ARBA00022729"/>
    </source>
</evidence>
<dbReference type="AlphaFoldDB" id="A0A1F7UVH6"/>
<dbReference type="PANTHER" id="PTHR45460">
    <property type="entry name" value="SIMILAR TO CYSTEINE PROTEINASE"/>
    <property type="match status" value="1"/>
</dbReference>
<proteinExistence type="predicted"/>
<dbReference type="Pfam" id="PF14885">
    <property type="entry name" value="GHL15"/>
    <property type="match status" value="1"/>
</dbReference>
<keyword evidence="1" id="KW-0732">Signal</keyword>
<dbReference type="SUPFAM" id="SSF69318">
    <property type="entry name" value="Integrin alpha N-terminal domain"/>
    <property type="match status" value="1"/>
</dbReference>
<dbReference type="InterPro" id="IPR013517">
    <property type="entry name" value="FG-GAP"/>
</dbReference>
<reference evidence="2 3" key="1">
    <citation type="journal article" date="2016" name="Nat. Commun.">
        <title>Thousands of microbial genomes shed light on interconnected biogeochemical processes in an aquifer system.</title>
        <authorList>
            <person name="Anantharaman K."/>
            <person name="Brown C.T."/>
            <person name="Hug L.A."/>
            <person name="Sharon I."/>
            <person name="Castelle C.J."/>
            <person name="Probst A.J."/>
            <person name="Thomas B.C."/>
            <person name="Singh A."/>
            <person name="Wilkins M.J."/>
            <person name="Karaoz U."/>
            <person name="Brodie E.L."/>
            <person name="Williams K.H."/>
            <person name="Hubbard S.S."/>
            <person name="Banfield J.F."/>
        </authorList>
    </citation>
    <scope>NUCLEOTIDE SEQUENCE [LARGE SCALE GENOMIC DNA]</scope>
</reference>
<dbReference type="InterPro" id="IPR013785">
    <property type="entry name" value="Aldolase_TIM"/>
</dbReference>
<evidence type="ECO:0000313" key="2">
    <source>
        <dbReference type="EMBL" id="OGL81718.1"/>
    </source>
</evidence>
<comment type="caution">
    <text evidence="2">The sequence shown here is derived from an EMBL/GenBank/DDBJ whole genome shotgun (WGS) entry which is preliminary data.</text>
</comment>
<organism evidence="2 3">
    <name type="scientific">Candidatus Uhrbacteria bacterium RIFCSPLOWO2_01_FULL_47_24</name>
    <dbReference type="NCBI Taxonomy" id="1802401"/>
    <lineage>
        <taxon>Bacteria</taxon>
        <taxon>Candidatus Uhriibacteriota</taxon>
    </lineage>
</organism>
<dbReference type="InterPro" id="IPR028994">
    <property type="entry name" value="Integrin_alpha_N"/>
</dbReference>
<name>A0A1F7UVH6_9BACT</name>
<dbReference type="PANTHER" id="PTHR45460:SF2">
    <property type="entry name" value="ALPHA 1,3 GLUCANASE, GH71 FAMILY (EUROFUNG)"/>
    <property type="match status" value="1"/>
</dbReference>
<dbReference type="Pfam" id="PF13517">
    <property type="entry name" value="FG-GAP_3"/>
    <property type="match status" value="1"/>
</dbReference>